<accession>A0A151MZ30</accession>
<keyword evidence="2" id="KW-1185">Reference proteome</keyword>
<reference evidence="1 2" key="1">
    <citation type="journal article" date="2012" name="Genome Biol.">
        <title>Sequencing three crocodilian genomes to illuminate the evolution of archosaurs and amniotes.</title>
        <authorList>
            <person name="St John J.A."/>
            <person name="Braun E.L."/>
            <person name="Isberg S.R."/>
            <person name="Miles L.G."/>
            <person name="Chong A.Y."/>
            <person name="Gongora J."/>
            <person name="Dalzell P."/>
            <person name="Moran C."/>
            <person name="Bed'hom B."/>
            <person name="Abzhanov A."/>
            <person name="Burgess S.C."/>
            <person name="Cooksey A.M."/>
            <person name="Castoe T.A."/>
            <person name="Crawford N.G."/>
            <person name="Densmore L.D."/>
            <person name="Drew J.C."/>
            <person name="Edwards S.V."/>
            <person name="Faircloth B.C."/>
            <person name="Fujita M.K."/>
            <person name="Greenwold M.J."/>
            <person name="Hoffmann F.G."/>
            <person name="Howard J.M."/>
            <person name="Iguchi T."/>
            <person name="Janes D.E."/>
            <person name="Khan S.Y."/>
            <person name="Kohno S."/>
            <person name="de Koning A.J."/>
            <person name="Lance S.L."/>
            <person name="McCarthy F.M."/>
            <person name="McCormack J.E."/>
            <person name="Merchant M.E."/>
            <person name="Peterson D.G."/>
            <person name="Pollock D.D."/>
            <person name="Pourmand N."/>
            <person name="Raney B.J."/>
            <person name="Roessler K.A."/>
            <person name="Sanford J.R."/>
            <person name="Sawyer R.H."/>
            <person name="Schmidt C.J."/>
            <person name="Triplett E.W."/>
            <person name="Tuberville T.D."/>
            <person name="Venegas-Anaya M."/>
            <person name="Howard J.T."/>
            <person name="Jarvis E.D."/>
            <person name="Guillette L.J.Jr."/>
            <person name="Glenn T.C."/>
            <person name="Green R.E."/>
            <person name="Ray D.A."/>
        </authorList>
    </citation>
    <scope>NUCLEOTIDE SEQUENCE [LARGE SCALE GENOMIC DNA]</scope>
    <source>
        <strain evidence="1">KSC_2009_1</strain>
    </source>
</reference>
<name>A0A151MZ30_ALLMI</name>
<dbReference type="Proteomes" id="UP000050525">
    <property type="component" value="Unassembled WGS sequence"/>
</dbReference>
<dbReference type="AlphaFoldDB" id="A0A151MZ30"/>
<dbReference type="EMBL" id="AKHW03004488">
    <property type="protein sequence ID" value="KYO29781.1"/>
    <property type="molecule type" value="Genomic_DNA"/>
</dbReference>
<protein>
    <submittedName>
        <fullName evidence="1">Uncharacterized protein</fullName>
    </submittedName>
</protein>
<evidence type="ECO:0000313" key="1">
    <source>
        <dbReference type="EMBL" id="KYO29781.1"/>
    </source>
</evidence>
<gene>
    <name evidence="1" type="ORF">Y1Q_0023149</name>
</gene>
<sequence length="76" mass="8681">MGTVPSRDPSLPVYKEEEEEGDIWDNQVLMFNTRPVVRGAGESGKNAALQSYGDNLLQWISNQQLWHPGKDPRNRR</sequence>
<organism evidence="1 2">
    <name type="scientific">Alligator mississippiensis</name>
    <name type="common">American alligator</name>
    <dbReference type="NCBI Taxonomy" id="8496"/>
    <lineage>
        <taxon>Eukaryota</taxon>
        <taxon>Metazoa</taxon>
        <taxon>Chordata</taxon>
        <taxon>Craniata</taxon>
        <taxon>Vertebrata</taxon>
        <taxon>Euteleostomi</taxon>
        <taxon>Archelosauria</taxon>
        <taxon>Archosauria</taxon>
        <taxon>Crocodylia</taxon>
        <taxon>Alligatoridae</taxon>
        <taxon>Alligatorinae</taxon>
        <taxon>Alligator</taxon>
    </lineage>
</organism>
<proteinExistence type="predicted"/>
<evidence type="ECO:0000313" key="2">
    <source>
        <dbReference type="Proteomes" id="UP000050525"/>
    </source>
</evidence>
<comment type="caution">
    <text evidence="1">The sequence shown here is derived from an EMBL/GenBank/DDBJ whole genome shotgun (WGS) entry which is preliminary data.</text>
</comment>